<protein>
    <recommendedName>
        <fullName evidence="3">nitric oxide dioxygenase</fullName>
        <ecNumber evidence="3">1.14.12.17</ecNumber>
    </recommendedName>
</protein>
<dbReference type="GO" id="GO:0071949">
    <property type="term" value="F:FAD binding"/>
    <property type="evidence" value="ECO:0007669"/>
    <property type="project" value="TreeGrafter"/>
</dbReference>
<comment type="similarity">
    <text evidence="12">Belongs to the globin family.</text>
</comment>
<feature type="domain" description="FAD-binding FR-type" evidence="14">
    <location>
        <begin position="173"/>
        <end position="277"/>
    </location>
</feature>
<keyword evidence="7" id="KW-0521">NADP</keyword>
<keyword evidence="12" id="KW-0561">Oxygen transport</keyword>
<sequence>MAFVRRAPTTASSLTQAVMGGRSLTTKTLEVVKATLPAVAEAGPAFTGHFYKRLFKAHPELLNTFNVANQRQGRQQKALFSAVAASAVNVLEHGRLPTELLEGVHHKHCALNVVPAQYDVVGEHILGTITDMLNPGQEVLDAWAELYGALADRCVTREEEIYKEVESGPGGWRGTRKFTVAGKESKSRFVTEFVFSPVDGQPIATHSPGQYTTIWVHPEGPNRQPRHYSLISNPGDSTYRIAVKKESQGLVSIHLHDRVAVGDEVELSPPYGNFSLAGCEKLWTSDGDAPVVLLSAGVGITPILGMLGTLKNGTTPQSRPVLWLHAAKNGREHSFRDYLVGLARAHPGDLTRRVWYEFPHADDVKGMDNAAPYHFEGLMELEPVKNMLPLDSSNAQYFFCGPVPWMQSIAKQLVELGVDKASLHFEVYGPAEPVLPQ</sequence>
<evidence type="ECO:0000256" key="12">
    <source>
        <dbReference type="RuleBase" id="RU000356"/>
    </source>
</evidence>
<dbReference type="Pfam" id="PF00175">
    <property type="entry name" value="NAD_binding_1"/>
    <property type="match status" value="1"/>
</dbReference>
<dbReference type="GO" id="GO:0005344">
    <property type="term" value="F:oxygen carrier activity"/>
    <property type="evidence" value="ECO:0007669"/>
    <property type="project" value="UniProtKB-KW"/>
</dbReference>
<evidence type="ECO:0000256" key="1">
    <source>
        <dbReference type="ARBA" id="ARBA00001970"/>
    </source>
</evidence>
<keyword evidence="5 12" id="KW-0349">Heme</keyword>
<comment type="cofactor">
    <cofactor evidence="1">
        <name>heme b</name>
        <dbReference type="ChEBI" id="CHEBI:60344"/>
    </cofactor>
</comment>
<gene>
    <name evidence="15" type="ORF">AMON00008_LOCUS60105</name>
</gene>
<dbReference type="Gene3D" id="3.40.50.80">
    <property type="entry name" value="Nucleotide-binding domain of ferredoxin-NADP reductase (FNR) module"/>
    <property type="match status" value="1"/>
</dbReference>
<dbReference type="InterPro" id="IPR009050">
    <property type="entry name" value="Globin-like_sf"/>
</dbReference>
<keyword evidence="4" id="KW-0216">Detoxification</keyword>
<evidence type="ECO:0000259" key="13">
    <source>
        <dbReference type="PROSITE" id="PS01033"/>
    </source>
</evidence>
<dbReference type="GO" id="GO:0046872">
    <property type="term" value="F:metal ion binding"/>
    <property type="evidence" value="ECO:0007669"/>
    <property type="project" value="UniProtKB-KW"/>
</dbReference>
<dbReference type="AlphaFoldDB" id="A0A7S4T073"/>
<dbReference type="Gene3D" id="2.40.30.10">
    <property type="entry name" value="Translation factors"/>
    <property type="match status" value="1"/>
</dbReference>
<name>A0A7S4T073_9DINO</name>
<reference evidence="15" key="1">
    <citation type="submission" date="2021-01" db="EMBL/GenBank/DDBJ databases">
        <authorList>
            <person name="Corre E."/>
            <person name="Pelletier E."/>
            <person name="Niang G."/>
            <person name="Scheremetjew M."/>
            <person name="Finn R."/>
            <person name="Kale V."/>
            <person name="Holt S."/>
            <person name="Cochrane G."/>
            <person name="Meng A."/>
            <person name="Brown T."/>
            <person name="Cohen L."/>
        </authorList>
    </citation>
    <scope>NUCLEOTIDE SEQUENCE</scope>
    <source>
        <strain evidence="15">CCMP3105</strain>
    </source>
</reference>
<keyword evidence="8" id="KW-0408">Iron</keyword>
<dbReference type="InterPro" id="IPR008333">
    <property type="entry name" value="Cbr1-like_FAD-bd_dom"/>
</dbReference>
<evidence type="ECO:0000256" key="3">
    <source>
        <dbReference type="ARBA" id="ARBA00012229"/>
    </source>
</evidence>
<dbReference type="Pfam" id="PF00970">
    <property type="entry name" value="FAD_binding_6"/>
    <property type="match status" value="1"/>
</dbReference>
<dbReference type="GO" id="GO:0008941">
    <property type="term" value="F:nitric oxide dioxygenase NAD(P)H activity"/>
    <property type="evidence" value="ECO:0007669"/>
    <property type="project" value="UniProtKB-EC"/>
</dbReference>
<comment type="catalytic activity">
    <reaction evidence="11">
        <text>2 nitric oxide + NADPH + 2 O2 = 2 nitrate + NADP(+) + H(+)</text>
        <dbReference type="Rhea" id="RHEA:19465"/>
        <dbReference type="ChEBI" id="CHEBI:15378"/>
        <dbReference type="ChEBI" id="CHEBI:15379"/>
        <dbReference type="ChEBI" id="CHEBI:16480"/>
        <dbReference type="ChEBI" id="CHEBI:17632"/>
        <dbReference type="ChEBI" id="CHEBI:57783"/>
        <dbReference type="ChEBI" id="CHEBI:58349"/>
        <dbReference type="EC" id="1.14.12.17"/>
    </reaction>
</comment>
<dbReference type="GO" id="GO:0019825">
    <property type="term" value="F:oxygen binding"/>
    <property type="evidence" value="ECO:0007669"/>
    <property type="project" value="InterPro"/>
</dbReference>
<dbReference type="InterPro" id="IPR017938">
    <property type="entry name" value="Riboflavin_synthase-like_b-brl"/>
</dbReference>
<dbReference type="InterPro" id="IPR012292">
    <property type="entry name" value="Globin/Proto"/>
</dbReference>
<dbReference type="SUPFAM" id="SSF63380">
    <property type="entry name" value="Riboflavin synthase domain-like"/>
    <property type="match status" value="1"/>
</dbReference>
<feature type="domain" description="Globin" evidence="13">
    <location>
        <begin position="23"/>
        <end position="159"/>
    </location>
</feature>
<dbReference type="EMBL" id="HBNR01083935">
    <property type="protein sequence ID" value="CAE4661450.1"/>
    <property type="molecule type" value="Transcribed_RNA"/>
</dbReference>
<dbReference type="InterPro" id="IPR017927">
    <property type="entry name" value="FAD-bd_FR_type"/>
</dbReference>
<evidence type="ECO:0000256" key="2">
    <source>
        <dbReference type="ARBA" id="ARBA00006401"/>
    </source>
</evidence>
<comment type="catalytic activity">
    <reaction evidence="10">
        <text>2 nitric oxide + NADH + 2 O2 = 2 nitrate + NAD(+) + H(+)</text>
        <dbReference type="Rhea" id="RHEA:19469"/>
        <dbReference type="ChEBI" id="CHEBI:15378"/>
        <dbReference type="ChEBI" id="CHEBI:15379"/>
        <dbReference type="ChEBI" id="CHEBI:16480"/>
        <dbReference type="ChEBI" id="CHEBI:17632"/>
        <dbReference type="ChEBI" id="CHEBI:57540"/>
        <dbReference type="ChEBI" id="CHEBI:57945"/>
        <dbReference type="EC" id="1.14.12.17"/>
    </reaction>
</comment>
<keyword evidence="6" id="KW-0479">Metal-binding</keyword>
<evidence type="ECO:0000256" key="5">
    <source>
        <dbReference type="ARBA" id="ARBA00022617"/>
    </source>
</evidence>
<dbReference type="EC" id="1.14.12.17" evidence="3"/>
<dbReference type="InterPro" id="IPR039261">
    <property type="entry name" value="FNR_nucleotide-bd"/>
</dbReference>
<dbReference type="Pfam" id="PF00042">
    <property type="entry name" value="Globin"/>
    <property type="match status" value="1"/>
</dbReference>
<evidence type="ECO:0000256" key="8">
    <source>
        <dbReference type="ARBA" id="ARBA00023004"/>
    </source>
</evidence>
<dbReference type="PROSITE" id="PS01033">
    <property type="entry name" value="GLOBIN"/>
    <property type="match status" value="1"/>
</dbReference>
<dbReference type="PANTHER" id="PTHR43396">
    <property type="entry name" value="FLAVOHEMOPROTEIN"/>
    <property type="match status" value="1"/>
</dbReference>
<dbReference type="InterPro" id="IPR001433">
    <property type="entry name" value="OxRdtase_FAD/NAD-bd"/>
</dbReference>
<accession>A0A7S4T073</accession>
<evidence type="ECO:0000259" key="14">
    <source>
        <dbReference type="PROSITE" id="PS51384"/>
    </source>
</evidence>
<proteinExistence type="inferred from homology"/>
<dbReference type="GO" id="GO:0009636">
    <property type="term" value="P:response to toxic substance"/>
    <property type="evidence" value="ECO:0007669"/>
    <property type="project" value="UniProtKB-KW"/>
</dbReference>
<dbReference type="PROSITE" id="PS51384">
    <property type="entry name" value="FAD_FR"/>
    <property type="match status" value="1"/>
</dbReference>
<evidence type="ECO:0000256" key="10">
    <source>
        <dbReference type="ARBA" id="ARBA00048649"/>
    </source>
</evidence>
<dbReference type="InterPro" id="IPR000971">
    <property type="entry name" value="Globin"/>
</dbReference>
<dbReference type="Gene3D" id="1.10.490.10">
    <property type="entry name" value="Globins"/>
    <property type="match status" value="1"/>
</dbReference>
<keyword evidence="12" id="KW-0813">Transport</keyword>
<comment type="similarity">
    <text evidence="2">In the C-terminal section; belongs to the flavoprotein pyridine nucleotide cytochrome reductase family.</text>
</comment>
<evidence type="ECO:0000256" key="4">
    <source>
        <dbReference type="ARBA" id="ARBA00022575"/>
    </source>
</evidence>
<dbReference type="SUPFAM" id="SSF46458">
    <property type="entry name" value="Globin-like"/>
    <property type="match status" value="1"/>
</dbReference>
<evidence type="ECO:0000256" key="6">
    <source>
        <dbReference type="ARBA" id="ARBA00022723"/>
    </source>
</evidence>
<dbReference type="GO" id="GO:0020037">
    <property type="term" value="F:heme binding"/>
    <property type="evidence" value="ECO:0007669"/>
    <property type="project" value="InterPro"/>
</dbReference>
<evidence type="ECO:0000256" key="9">
    <source>
        <dbReference type="ARBA" id="ARBA00023027"/>
    </source>
</evidence>
<dbReference type="GO" id="GO:0046210">
    <property type="term" value="P:nitric oxide catabolic process"/>
    <property type="evidence" value="ECO:0007669"/>
    <property type="project" value="TreeGrafter"/>
</dbReference>
<keyword evidence="9" id="KW-0520">NAD</keyword>
<dbReference type="PANTHER" id="PTHR43396:SF3">
    <property type="entry name" value="FLAVOHEMOPROTEIN"/>
    <property type="match status" value="1"/>
</dbReference>
<evidence type="ECO:0000256" key="7">
    <source>
        <dbReference type="ARBA" id="ARBA00022857"/>
    </source>
</evidence>
<evidence type="ECO:0000256" key="11">
    <source>
        <dbReference type="ARBA" id="ARBA00049433"/>
    </source>
</evidence>
<evidence type="ECO:0000313" key="15">
    <source>
        <dbReference type="EMBL" id="CAE4661450.1"/>
    </source>
</evidence>
<dbReference type="SUPFAM" id="SSF52343">
    <property type="entry name" value="Ferredoxin reductase-like, C-terminal NADP-linked domain"/>
    <property type="match status" value="1"/>
</dbReference>
<dbReference type="GO" id="GO:0071500">
    <property type="term" value="P:cellular response to nitrosative stress"/>
    <property type="evidence" value="ECO:0007669"/>
    <property type="project" value="TreeGrafter"/>
</dbReference>
<dbReference type="CDD" id="cd06184">
    <property type="entry name" value="flavohem_like_fad_nad_binding"/>
    <property type="match status" value="1"/>
</dbReference>
<organism evidence="15">
    <name type="scientific">Alexandrium monilatum</name>
    <dbReference type="NCBI Taxonomy" id="311494"/>
    <lineage>
        <taxon>Eukaryota</taxon>
        <taxon>Sar</taxon>
        <taxon>Alveolata</taxon>
        <taxon>Dinophyceae</taxon>
        <taxon>Gonyaulacales</taxon>
        <taxon>Pyrocystaceae</taxon>
        <taxon>Alexandrium</taxon>
    </lineage>
</organism>